<dbReference type="OrthoDB" id="2735536at2759"/>
<keyword evidence="4" id="KW-1185">Reference proteome</keyword>
<dbReference type="Proteomes" id="UP000604825">
    <property type="component" value="Unassembled WGS sequence"/>
</dbReference>
<sequence length="312" mass="34003">MAAAGDSGRLLCVTGASGFIGSWLVRCLLDRGYTVHATVKNLQDEGETKHLQAMGGADTRLRLFQMDLVDPASVRPAIQGAHGVFHLASPMILQAEDPEKELLEPAVKGTLNVLRAAKDCGVGRVVLMSSQAAMVPNPNWPAGKVIDDDSWADVELLKKLQIWYSVSKTLAERAAWDFAEKEGLQIAVLNPGMVLGPMLTPSVNTSLRLLLQILGGQSITVSCCVANLQNMNIYICSHGTKYLKSANYPGERLDLDDIYMGCVDVRDVAHSLIMLYENPSAQGRHLCIESVERLVDLANKIADLYPEHPVQR</sequence>
<evidence type="ECO:0000313" key="3">
    <source>
        <dbReference type="EMBL" id="CAD6236120.1"/>
    </source>
</evidence>
<name>A0A811P8D3_9POAL</name>
<protein>
    <recommendedName>
        <fullName evidence="2">NAD-dependent epimerase/dehydratase domain-containing protein</fullName>
    </recommendedName>
</protein>
<evidence type="ECO:0000259" key="2">
    <source>
        <dbReference type="Pfam" id="PF01370"/>
    </source>
</evidence>
<dbReference type="EMBL" id="CAJGYO010000006">
    <property type="protein sequence ID" value="CAD6236120.1"/>
    <property type="molecule type" value="Genomic_DNA"/>
</dbReference>
<reference evidence="3" key="1">
    <citation type="submission" date="2020-10" db="EMBL/GenBank/DDBJ databases">
        <authorList>
            <person name="Han B."/>
            <person name="Lu T."/>
            <person name="Zhao Q."/>
            <person name="Huang X."/>
            <person name="Zhao Y."/>
        </authorList>
    </citation>
    <scope>NUCLEOTIDE SEQUENCE</scope>
</reference>
<dbReference type="Gene3D" id="3.40.50.720">
    <property type="entry name" value="NAD(P)-binding Rossmann-like Domain"/>
    <property type="match status" value="1"/>
</dbReference>
<accession>A0A811P8D3</accession>
<comment type="caution">
    <text evidence="3">The sequence shown here is derived from an EMBL/GenBank/DDBJ whole genome shotgun (WGS) entry which is preliminary data.</text>
</comment>
<dbReference type="PANTHER" id="PTHR10366">
    <property type="entry name" value="NAD DEPENDENT EPIMERASE/DEHYDRATASE"/>
    <property type="match status" value="1"/>
</dbReference>
<dbReference type="Pfam" id="PF01370">
    <property type="entry name" value="Epimerase"/>
    <property type="match status" value="1"/>
</dbReference>
<proteinExistence type="predicted"/>
<dbReference type="CDD" id="cd08958">
    <property type="entry name" value="FR_SDR_e"/>
    <property type="match status" value="1"/>
</dbReference>
<gene>
    <name evidence="3" type="ORF">NCGR_LOCUS24137</name>
</gene>
<organism evidence="3 4">
    <name type="scientific">Miscanthus lutarioriparius</name>
    <dbReference type="NCBI Taxonomy" id="422564"/>
    <lineage>
        <taxon>Eukaryota</taxon>
        <taxon>Viridiplantae</taxon>
        <taxon>Streptophyta</taxon>
        <taxon>Embryophyta</taxon>
        <taxon>Tracheophyta</taxon>
        <taxon>Spermatophyta</taxon>
        <taxon>Magnoliopsida</taxon>
        <taxon>Liliopsida</taxon>
        <taxon>Poales</taxon>
        <taxon>Poaceae</taxon>
        <taxon>PACMAD clade</taxon>
        <taxon>Panicoideae</taxon>
        <taxon>Andropogonodae</taxon>
        <taxon>Andropogoneae</taxon>
        <taxon>Saccharinae</taxon>
        <taxon>Miscanthus</taxon>
    </lineage>
</organism>
<dbReference type="InterPro" id="IPR001509">
    <property type="entry name" value="Epimerase_deHydtase"/>
</dbReference>
<feature type="domain" description="NAD-dependent epimerase/dehydratase" evidence="2">
    <location>
        <begin position="12"/>
        <end position="220"/>
    </location>
</feature>
<dbReference type="SUPFAM" id="SSF51735">
    <property type="entry name" value="NAD(P)-binding Rossmann-fold domains"/>
    <property type="match status" value="1"/>
</dbReference>
<dbReference type="InterPro" id="IPR050425">
    <property type="entry name" value="NAD(P)_dehydrat-like"/>
</dbReference>
<dbReference type="PANTHER" id="PTHR10366:SF771">
    <property type="entry name" value="NAD-DEPENDENT EPIMERASE_DEHYDRATASE DOMAIN-CONTAINING PROTEIN"/>
    <property type="match status" value="1"/>
</dbReference>
<keyword evidence="1" id="KW-0560">Oxidoreductase</keyword>
<dbReference type="GO" id="GO:0016616">
    <property type="term" value="F:oxidoreductase activity, acting on the CH-OH group of donors, NAD or NADP as acceptor"/>
    <property type="evidence" value="ECO:0007669"/>
    <property type="project" value="TreeGrafter"/>
</dbReference>
<evidence type="ECO:0000256" key="1">
    <source>
        <dbReference type="ARBA" id="ARBA00023002"/>
    </source>
</evidence>
<evidence type="ECO:0000313" key="4">
    <source>
        <dbReference type="Proteomes" id="UP000604825"/>
    </source>
</evidence>
<dbReference type="InterPro" id="IPR036291">
    <property type="entry name" value="NAD(P)-bd_dom_sf"/>
</dbReference>
<dbReference type="AlphaFoldDB" id="A0A811P8D3"/>